<feature type="compositionally biased region" description="Low complexity" evidence="1">
    <location>
        <begin position="9"/>
        <end position="21"/>
    </location>
</feature>
<dbReference type="Proteomes" id="UP000308549">
    <property type="component" value="Unassembled WGS sequence"/>
</dbReference>
<dbReference type="EMBL" id="NAJL01000016">
    <property type="protein sequence ID" value="TKA28954.1"/>
    <property type="molecule type" value="Genomic_DNA"/>
</dbReference>
<comment type="caution">
    <text evidence="2">The sequence shown here is derived from an EMBL/GenBank/DDBJ whole genome shotgun (WGS) entry which is preliminary data.</text>
</comment>
<proteinExistence type="predicted"/>
<gene>
    <name evidence="2" type="ORF">B0A50_03365</name>
</gene>
<feature type="compositionally biased region" description="Polar residues" evidence="1">
    <location>
        <begin position="48"/>
        <end position="67"/>
    </location>
</feature>
<evidence type="ECO:0000313" key="2">
    <source>
        <dbReference type="EMBL" id="TKA28954.1"/>
    </source>
</evidence>
<dbReference type="AlphaFoldDB" id="A0A4U0U2G9"/>
<evidence type="ECO:0000256" key="1">
    <source>
        <dbReference type="SAM" id="MobiDB-lite"/>
    </source>
</evidence>
<reference evidence="2 3" key="1">
    <citation type="submission" date="2017-03" db="EMBL/GenBank/DDBJ databases">
        <title>Genomes of endolithic fungi from Antarctica.</title>
        <authorList>
            <person name="Coleine C."/>
            <person name="Masonjones S."/>
            <person name="Stajich J.E."/>
        </authorList>
    </citation>
    <scope>NUCLEOTIDE SEQUENCE [LARGE SCALE GENOMIC DNA]</scope>
    <source>
        <strain evidence="2 3">CCFEE 6315</strain>
    </source>
</reference>
<feature type="region of interest" description="Disordered" evidence="1">
    <location>
        <begin position="1"/>
        <end position="90"/>
    </location>
</feature>
<feature type="compositionally biased region" description="Basic and acidic residues" evidence="1">
    <location>
        <begin position="81"/>
        <end position="90"/>
    </location>
</feature>
<accession>A0A4U0U2G9</accession>
<sequence length="118" mass="13047">MAATKPKRSPLTPSTVTPPSLNRQNSHNATPNTSPSTSYASAALANLRTRSMSPSRFSFRTTPSPATSPRIHPQPSSSQQPERRTSWEDCARQRDGYISFPDFDLLRAQRATGFADRQ</sequence>
<feature type="compositionally biased region" description="Polar residues" evidence="1">
    <location>
        <begin position="22"/>
        <end position="40"/>
    </location>
</feature>
<protein>
    <submittedName>
        <fullName evidence="2">Uncharacterized protein</fullName>
    </submittedName>
</protein>
<name>A0A4U0U2G9_9PEZI</name>
<dbReference type="OrthoDB" id="3939413at2759"/>
<evidence type="ECO:0000313" key="3">
    <source>
        <dbReference type="Proteomes" id="UP000308549"/>
    </source>
</evidence>
<organism evidence="2 3">
    <name type="scientific">Salinomyces thailandicus</name>
    <dbReference type="NCBI Taxonomy" id="706561"/>
    <lineage>
        <taxon>Eukaryota</taxon>
        <taxon>Fungi</taxon>
        <taxon>Dikarya</taxon>
        <taxon>Ascomycota</taxon>
        <taxon>Pezizomycotina</taxon>
        <taxon>Dothideomycetes</taxon>
        <taxon>Dothideomycetidae</taxon>
        <taxon>Mycosphaerellales</taxon>
        <taxon>Teratosphaeriaceae</taxon>
        <taxon>Salinomyces</taxon>
    </lineage>
</organism>
<keyword evidence="3" id="KW-1185">Reference proteome</keyword>